<dbReference type="GO" id="GO:0003824">
    <property type="term" value="F:catalytic activity"/>
    <property type="evidence" value="ECO:0007669"/>
    <property type="project" value="InterPro"/>
</dbReference>
<accession>A0A6M3J9N4</accession>
<dbReference type="CDD" id="cd01335">
    <property type="entry name" value="Radical_SAM"/>
    <property type="match status" value="1"/>
</dbReference>
<dbReference type="InterPro" id="IPR006638">
    <property type="entry name" value="Elp3/MiaA/NifB-like_rSAM"/>
</dbReference>
<dbReference type="PROSITE" id="PS51918">
    <property type="entry name" value="RADICAL_SAM"/>
    <property type="match status" value="1"/>
</dbReference>
<dbReference type="SFLD" id="SFLDG01082">
    <property type="entry name" value="B12-binding_domain_containing"/>
    <property type="match status" value="1"/>
</dbReference>
<evidence type="ECO:0000313" key="2">
    <source>
        <dbReference type="EMBL" id="QJA65771.1"/>
    </source>
</evidence>
<proteinExistence type="predicted"/>
<dbReference type="InterPro" id="IPR023404">
    <property type="entry name" value="rSAM_horseshoe"/>
</dbReference>
<dbReference type="SUPFAM" id="SSF102114">
    <property type="entry name" value="Radical SAM enzymes"/>
    <property type="match status" value="1"/>
</dbReference>
<dbReference type="SFLD" id="SFLDS00029">
    <property type="entry name" value="Radical_SAM"/>
    <property type="match status" value="1"/>
</dbReference>
<reference evidence="2" key="1">
    <citation type="submission" date="2020-03" db="EMBL/GenBank/DDBJ databases">
        <title>The deep terrestrial virosphere.</title>
        <authorList>
            <person name="Holmfeldt K."/>
            <person name="Nilsson E."/>
            <person name="Simone D."/>
            <person name="Lopez-Fernandez M."/>
            <person name="Wu X."/>
            <person name="de Brujin I."/>
            <person name="Lundin D."/>
            <person name="Andersson A."/>
            <person name="Bertilsson S."/>
            <person name="Dopson M."/>
        </authorList>
    </citation>
    <scope>NUCLEOTIDE SEQUENCE</scope>
    <source>
        <strain evidence="2">MM415B00380</strain>
    </source>
</reference>
<dbReference type="SMART" id="SM00729">
    <property type="entry name" value="Elp3"/>
    <property type="match status" value="1"/>
</dbReference>
<dbReference type="Pfam" id="PF04055">
    <property type="entry name" value="Radical_SAM"/>
    <property type="match status" value="1"/>
</dbReference>
<dbReference type="InterPro" id="IPR058240">
    <property type="entry name" value="rSAM_sf"/>
</dbReference>
<sequence>MKIGYLTVPSGKLGDQPNQYGLNVVANAAVSAGFSPEQIDRKSDISSYDVIMVGLYWWEHLINLVKFFGASGLLAKNTKRPVVIVGGQNAALNPLPISPIIDYAVAVDGEAVIGDLLLAIGRGDREPDLPGVWWPGRGSPSDAVSADRLVYFPHVQFSGRMTTDGEDKLRSVTPVSFVEIGRGCPHHCRFCALSSIKPYRELPFSEVARAVRRSRTKQMRVFAPERSAHRHFVEIEKYVRDQNRINVSVDIRLESIHKLSQVGNVQFGIEGLSGRLRHAVGKKLNREDLASSISAIWKTPTYHKPNHMNADTYLIGGLPGEAPSDYEEFADDLNAINGRVDPGFALKMTINWFIPQPFTPLQFAPVDPWAPWRKDAWFNVCHGKNRNRFQFKIKQMQSLVNPTKWLTALAVTRGDETHWPLIRAMALDKAAGRIIRKNQDHEFLRLCERAGLSEDWLVGELPTDGALPWEGVWSHPRAEPGYTRRQWARYKEVMSGYQK</sequence>
<dbReference type="Pfam" id="PF19864">
    <property type="entry name" value="Radical_SAM_N2"/>
    <property type="match status" value="1"/>
</dbReference>
<name>A0A6M3J9N4_9ZZZZ</name>
<dbReference type="Gene3D" id="3.80.30.20">
    <property type="entry name" value="tm_1862 like domain"/>
    <property type="match status" value="1"/>
</dbReference>
<feature type="domain" description="Radical SAM core" evidence="1">
    <location>
        <begin position="170"/>
        <end position="392"/>
    </location>
</feature>
<dbReference type="EMBL" id="MT141544">
    <property type="protein sequence ID" value="QJA65771.1"/>
    <property type="molecule type" value="Genomic_DNA"/>
</dbReference>
<organism evidence="2">
    <name type="scientific">viral metagenome</name>
    <dbReference type="NCBI Taxonomy" id="1070528"/>
    <lineage>
        <taxon>unclassified sequences</taxon>
        <taxon>metagenomes</taxon>
        <taxon>organismal metagenomes</taxon>
    </lineage>
</organism>
<dbReference type="InterPro" id="IPR007197">
    <property type="entry name" value="rSAM"/>
</dbReference>
<dbReference type="AlphaFoldDB" id="A0A6M3J9N4"/>
<gene>
    <name evidence="2" type="ORF">MM415B00380_0023</name>
</gene>
<dbReference type="InterPro" id="IPR045784">
    <property type="entry name" value="Radical_SAM_N2"/>
</dbReference>
<evidence type="ECO:0000259" key="1">
    <source>
        <dbReference type="PROSITE" id="PS51918"/>
    </source>
</evidence>
<dbReference type="PANTHER" id="PTHR42731:SF1">
    <property type="entry name" value="RADICAL SAM DOMAIN PROTEIN"/>
    <property type="match status" value="1"/>
</dbReference>
<dbReference type="PANTHER" id="PTHR42731">
    <property type="entry name" value="SLL1084 PROTEIN"/>
    <property type="match status" value="1"/>
</dbReference>
<protein>
    <submittedName>
        <fullName evidence="2">Putative radical SAM superfamily protein</fullName>
    </submittedName>
</protein>
<dbReference type="GO" id="GO:0051536">
    <property type="term" value="F:iron-sulfur cluster binding"/>
    <property type="evidence" value="ECO:0007669"/>
    <property type="project" value="InterPro"/>
</dbReference>